<evidence type="ECO:0000256" key="3">
    <source>
        <dbReference type="ARBA" id="ARBA00022640"/>
    </source>
</evidence>
<keyword evidence="4" id="KW-0809">Transit peptide</keyword>
<accession>A0A5N6QA81</accession>
<dbReference type="Proteomes" id="UP000327013">
    <property type="component" value="Chromosome 1"/>
</dbReference>
<organism evidence="7 8">
    <name type="scientific">Carpinus fangiana</name>
    <dbReference type="NCBI Taxonomy" id="176857"/>
    <lineage>
        <taxon>Eukaryota</taxon>
        <taxon>Viridiplantae</taxon>
        <taxon>Streptophyta</taxon>
        <taxon>Embryophyta</taxon>
        <taxon>Tracheophyta</taxon>
        <taxon>Spermatophyta</taxon>
        <taxon>Magnoliopsida</taxon>
        <taxon>eudicotyledons</taxon>
        <taxon>Gunneridae</taxon>
        <taxon>Pentapetalae</taxon>
        <taxon>rosids</taxon>
        <taxon>fabids</taxon>
        <taxon>Fagales</taxon>
        <taxon>Betulaceae</taxon>
        <taxon>Carpinus</taxon>
    </lineage>
</organism>
<sequence length="311" mass="33383">MATVSFLNQFPCKTLSVPQFISKPAIFEPNSVKIGPKRIGKSCIRAWEFVQERPSFRVRAAKDDKLSPEKEDGPSAAASSVAVAVGDEVEKLAGPSDTDRLKKPLLDSFSGTDRGRKATSETRAKIEELITQLEAKNPTPAPTEALALLNGKWILKYTSSEGLFPLLSGGILPLLTVEEISQTIYSENSTAQNCVTFSGPLATASVKTNSKFEVKSPKSVQIKLEEGIIGTPQLIDSIEIPEDGLINSIQETASSVATTISSQPPVKFSIPNSSAGSWLLTTYLDEELRISRGEGGSVFVLIKEGSSLLTP</sequence>
<evidence type="ECO:0000313" key="8">
    <source>
        <dbReference type="Proteomes" id="UP000327013"/>
    </source>
</evidence>
<evidence type="ECO:0000313" key="7">
    <source>
        <dbReference type="EMBL" id="KAE7995331.1"/>
    </source>
</evidence>
<feature type="domain" description="Plastid lipid-associated protein/fibrillin conserved" evidence="6">
    <location>
        <begin position="100"/>
        <end position="301"/>
    </location>
</feature>
<feature type="region of interest" description="Disordered" evidence="5">
    <location>
        <begin position="60"/>
        <end position="80"/>
    </location>
</feature>
<evidence type="ECO:0000256" key="4">
    <source>
        <dbReference type="ARBA" id="ARBA00022946"/>
    </source>
</evidence>
<proteinExistence type="inferred from homology"/>
<reference evidence="7 8" key="1">
    <citation type="submission" date="2019-06" db="EMBL/GenBank/DDBJ databases">
        <title>A chromosomal-level reference genome of Carpinus fangiana (Coryloideae, Betulaceae).</title>
        <authorList>
            <person name="Yang X."/>
            <person name="Wang Z."/>
            <person name="Zhang L."/>
            <person name="Hao G."/>
            <person name="Liu J."/>
            <person name="Yang Y."/>
        </authorList>
    </citation>
    <scope>NUCLEOTIDE SEQUENCE [LARGE SCALE GENOMIC DNA]</scope>
    <source>
        <strain evidence="7">Cfa_2016G</strain>
        <tissue evidence="7">Leaf</tissue>
    </source>
</reference>
<evidence type="ECO:0000256" key="2">
    <source>
        <dbReference type="ARBA" id="ARBA00005845"/>
    </source>
</evidence>
<feature type="compositionally biased region" description="Basic and acidic residues" evidence="5">
    <location>
        <begin position="60"/>
        <end position="73"/>
    </location>
</feature>
<dbReference type="OrthoDB" id="498392at2759"/>
<evidence type="ECO:0000256" key="5">
    <source>
        <dbReference type="SAM" id="MobiDB-lite"/>
    </source>
</evidence>
<protein>
    <recommendedName>
        <fullName evidence="6">Plastid lipid-associated protein/fibrillin conserved domain-containing protein</fullName>
    </recommendedName>
</protein>
<comment type="subcellular location">
    <subcellularLocation>
        <location evidence="1">Plastid</location>
    </subcellularLocation>
</comment>
<comment type="similarity">
    <text evidence="2">Belongs to the PAP/fibrillin family.</text>
</comment>
<dbReference type="GO" id="GO:0009536">
    <property type="term" value="C:plastid"/>
    <property type="evidence" value="ECO:0007669"/>
    <property type="project" value="UniProtKB-SubCell"/>
</dbReference>
<dbReference type="InterPro" id="IPR006843">
    <property type="entry name" value="PAP/fibrillin_dom"/>
</dbReference>
<evidence type="ECO:0000256" key="1">
    <source>
        <dbReference type="ARBA" id="ARBA00004474"/>
    </source>
</evidence>
<keyword evidence="3" id="KW-0934">Plastid</keyword>
<dbReference type="PANTHER" id="PTHR31906">
    <property type="entry name" value="PLASTID-LIPID-ASSOCIATED PROTEIN 4, CHLOROPLASTIC-RELATED"/>
    <property type="match status" value="1"/>
</dbReference>
<dbReference type="InterPro" id="IPR039633">
    <property type="entry name" value="PAP"/>
</dbReference>
<keyword evidence="8" id="KW-1185">Reference proteome</keyword>
<dbReference type="EMBL" id="CM017321">
    <property type="protein sequence ID" value="KAE7995331.1"/>
    <property type="molecule type" value="Genomic_DNA"/>
</dbReference>
<dbReference type="Pfam" id="PF04755">
    <property type="entry name" value="PAP_fibrillin"/>
    <property type="match status" value="1"/>
</dbReference>
<evidence type="ECO:0000259" key="6">
    <source>
        <dbReference type="Pfam" id="PF04755"/>
    </source>
</evidence>
<dbReference type="AlphaFoldDB" id="A0A5N6QA81"/>
<gene>
    <name evidence="7" type="ORF">FH972_000140</name>
</gene>
<name>A0A5N6QA81_9ROSI</name>